<reference evidence="2 3" key="1">
    <citation type="journal article" date="2015" name="J. Biotechnol.">
        <title>Complete genome sequence of Paenibacillus beijingensis 7188(T) (=DSM 24997(T)), a novel rhizobacterium from jujube garden soil.</title>
        <authorList>
            <person name="Kwak Y."/>
            <person name="Shin J.H."/>
        </authorList>
    </citation>
    <scope>NUCLEOTIDE SEQUENCE [LARGE SCALE GENOMIC DNA]</scope>
    <source>
        <strain evidence="2 3">DSM 24997</strain>
    </source>
</reference>
<feature type="transmembrane region" description="Helical" evidence="1">
    <location>
        <begin position="115"/>
        <end position="147"/>
    </location>
</feature>
<proteinExistence type="predicted"/>
<dbReference type="OrthoDB" id="2678045at2"/>
<dbReference type="EMBL" id="CP011058">
    <property type="protein sequence ID" value="AJY74899.1"/>
    <property type="molecule type" value="Genomic_DNA"/>
</dbReference>
<organism evidence="2 3">
    <name type="scientific">Paenibacillus beijingensis</name>
    <dbReference type="NCBI Taxonomy" id="1126833"/>
    <lineage>
        <taxon>Bacteria</taxon>
        <taxon>Bacillati</taxon>
        <taxon>Bacillota</taxon>
        <taxon>Bacilli</taxon>
        <taxon>Bacillales</taxon>
        <taxon>Paenibacillaceae</taxon>
        <taxon>Paenibacillus</taxon>
    </lineage>
</organism>
<dbReference type="RefSeq" id="WP_045670332.1">
    <property type="nucleotide sequence ID" value="NZ_CP011058.1"/>
</dbReference>
<keyword evidence="3" id="KW-1185">Reference proteome</keyword>
<evidence type="ECO:0000256" key="1">
    <source>
        <dbReference type="SAM" id="Phobius"/>
    </source>
</evidence>
<dbReference type="KEGG" id="pbj:VN24_10260"/>
<dbReference type="PATRIC" id="fig|1126833.4.peg.2260"/>
<name>A0A0D5NHN5_9BACL</name>
<accession>A0A0D5NHN5</accession>
<reference evidence="3" key="2">
    <citation type="submission" date="2015-03" db="EMBL/GenBank/DDBJ databases">
        <title>Genome sequence of Paenibacillus beijingensis strain DSM 24997T.</title>
        <authorList>
            <person name="Kwak Y."/>
            <person name="Shin J.-H."/>
        </authorList>
    </citation>
    <scope>NUCLEOTIDE SEQUENCE [LARGE SCALE GENOMIC DNA]</scope>
    <source>
        <strain evidence="3">DSM 24997</strain>
    </source>
</reference>
<sequence>MVQPLSEQQEATIYQYQLIQRLSIRRELVWSYNAAALIIAAFLLAFYSWAGAASLVAGFFIVPILHFAIVRLTLLRIAGIVRSRRWGWRLGLPFVGYLPGLPIENALFRKTQRHSFWLGFCMIALFYPWGSESLLISLSVWHIWYLAPRLFVSYRLRKQRKDGVVKMDGQEISFYHR</sequence>
<keyword evidence="1" id="KW-1133">Transmembrane helix</keyword>
<feature type="transmembrane region" description="Helical" evidence="1">
    <location>
        <begin position="55"/>
        <end position="74"/>
    </location>
</feature>
<dbReference type="HOGENOM" id="CLU_1531062_0_0_9"/>
<dbReference type="Proteomes" id="UP000032633">
    <property type="component" value="Chromosome"/>
</dbReference>
<feature type="transmembrane region" description="Helical" evidence="1">
    <location>
        <begin position="29"/>
        <end position="49"/>
    </location>
</feature>
<protein>
    <submittedName>
        <fullName evidence="2">Uncharacterized protein</fullName>
    </submittedName>
</protein>
<feature type="transmembrane region" description="Helical" evidence="1">
    <location>
        <begin position="86"/>
        <end position="103"/>
    </location>
</feature>
<keyword evidence="1" id="KW-0812">Transmembrane</keyword>
<evidence type="ECO:0000313" key="2">
    <source>
        <dbReference type="EMBL" id="AJY74899.1"/>
    </source>
</evidence>
<gene>
    <name evidence="2" type="ORF">VN24_10260</name>
</gene>
<dbReference type="STRING" id="1126833.VN24_10260"/>
<keyword evidence="1" id="KW-0472">Membrane</keyword>
<evidence type="ECO:0000313" key="3">
    <source>
        <dbReference type="Proteomes" id="UP000032633"/>
    </source>
</evidence>
<dbReference type="AlphaFoldDB" id="A0A0D5NHN5"/>